<evidence type="ECO:0000256" key="4">
    <source>
        <dbReference type="ARBA" id="ARBA00023163"/>
    </source>
</evidence>
<dbReference type="OrthoDB" id="2143914at2759"/>
<dbReference type="PANTHER" id="PTHR46621">
    <property type="entry name" value="SNRNA-ACTIVATING PROTEIN COMPLEX SUBUNIT 4"/>
    <property type="match status" value="1"/>
</dbReference>
<keyword evidence="5" id="KW-0539">Nucleus</keyword>
<name>A0A314U9Z2_PRUYE</name>
<dbReference type="Pfam" id="PF00249">
    <property type="entry name" value="Myb_DNA-binding"/>
    <property type="match status" value="1"/>
</dbReference>
<dbReference type="EMBL" id="PJQY01003821">
    <property type="protein sequence ID" value="PQM34237.1"/>
    <property type="molecule type" value="Genomic_DNA"/>
</dbReference>
<dbReference type="STRING" id="2094558.A0A314U9Z2"/>
<feature type="region of interest" description="Disordered" evidence="6">
    <location>
        <begin position="897"/>
        <end position="931"/>
    </location>
</feature>
<feature type="region of interest" description="Disordered" evidence="6">
    <location>
        <begin position="579"/>
        <end position="607"/>
    </location>
</feature>
<sequence length="931" mass="101543">MEGDRTNSTPSEGLGDSIQKVRALHGRTSGPTRRSTKGQWTPEEDEILRRAVQRFKGKNWKKIAECFKDRTDVQCLHRWQKVLNPELVKGPWSKEFQGLPHVGHQNQSVLSSSSRMQSSGDDSGAKAAEGEEISECSQDSTVAGCFLSATEMTNVVPHPREEFQMNEVSRLGNDPSCSPASCSEPYYPSIGDATFSIPEIPPEMVCSKFIEQNFSNEAGASMNGDFQFNLHELPINSSLECGQESSRMHTHCMGCNEGHDGVNAPFQSSTSMGNMAVGFVKSEHMLISDDECCRVLFSDAMNGGCFSSRDFTNGANMVDLGACTDSVLLQPSNLQISETGRTSASQVYHPLSSDVTGTSCSQVVSAHEGPLIYAGEPSHLFRVQEQEFVTNSDGFIYTNDSASNDTGMQEQSDLVKDPSKLVPVNTFDSGLDSQNCPVDVRSDEQTEQQDGGALCYEPPRFPSLDIPFFSCDLVQSGNDMQQEYSPLGIRQLMMSSMNCLTPYRLWDSPTRESSPDAVLKSAAKTFTGTPSILKKRHRDLLSPLSPLSDRRIDKRLGTDLTSSLARDFSRLDVMFEDSEEKTTLLSPSSNKNRNSDSPSEDKENKGTCESRIEIGIDSAAISDDGIAHKDFDNGESQEKTKQFQGIADIDAKNEVDVVPTSQIAQQTSGVLVEHNTNDLLLCSPVGCKAEKALGTSTRTPRSQFRKSFEATNPGVPSKSFSARQCASVKSPTICVKKHESYSLADTCVQSDSLSAPPETTGDNAGNDISIENIFGDTPFKRSIESPSAWKSPWFINSFVPGPRVDTEISIEDIGFFMSPGDRSYDAIGLMKQISEQTAAAYANAQEVLGNETPETLFRERRKNQALVDPENNHGPPNQPGSSSLSAANVLVERRTLDFSECGTPGKGTENAKSSNAKTFSSPSSYLLKGCR</sequence>
<dbReference type="CDD" id="cd00167">
    <property type="entry name" value="SANT"/>
    <property type="match status" value="1"/>
</dbReference>
<feature type="region of interest" description="Disordered" evidence="6">
    <location>
        <begin position="103"/>
        <end position="135"/>
    </location>
</feature>
<dbReference type="PROSITE" id="PS50090">
    <property type="entry name" value="MYB_LIKE"/>
    <property type="match status" value="1"/>
</dbReference>
<dbReference type="GO" id="GO:0001006">
    <property type="term" value="F:RNA polymerase III type 3 promoter sequence-specific DNA binding"/>
    <property type="evidence" value="ECO:0007669"/>
    <property type="project" value="TreeGrafter"/>
</dbReference>
<dbReference type="InterPro" id="IPR009057">
    <property type="entry name" value="Homeodomain-like_sf"/>
</dbReference>
<feature type="compositionally biased region" description="Polar residues" evidence="6">
    <location>
        <begin position="583"/>
        <end position="597"/>
    </location>
</feature>
<comment type="caution">
    <text evidence="9">The sequence shown here is derived from an EMBL/GenBank/DDBJ whole genome shotgun (WGS) entry which is preliminary data.</text>
</comment>
<evidence type="ECO:0000259" key="8">
    <source>
        <dbReference type="PROSITE" id="PS51294"/>
    </source>
</evidence>
<dbReference type="GO" id="GO:0000978">
    <property type="term" value="F:RNA polymerase II cis-regulatory region sequence-specific DNA binding"/>
    <property type="evidence" value="ECO:0007669"/>
    <property type="project" value="TreeGrafter"/>
</dbReference>
<evidence type="ECO:0000313" key="10">
    <source>
        <dbReference type="Proteomes" id="UP000250321"/>
    </source>
</evidence>
<feature type="compositionally biased region" description="Polar residues" evidence="6">
    <location>
        <begin position="1"/>
        <end position="11"/>
    </location>
</feature>
<dbReference type="InterPro" id="IPR001005">
    <property type="entry name" value="SANT/Myb"/>
</dbReference>
<evidence type="ECO:0000256" key="2">
    <source>
        <dbReference type="ARBA" id="ARBA00023015"/>
    </source>
</evidence>
<dbReference type="PANTHER" id="PTHR46621:SF1">
    <property type="entry name" value="SNRNA-ACTIVATING PROTEIN COMPLEX SUBUNIT 4"/>
    <property type="match status" value="1"/>
</dbReference>
<dbReference type="InterPro" id="IPR051575">
    <property type="entry name" value="Myb-like_DNA-bd"/>
</dbReference>
<evidence type="ECO:0000313" key="9">
    <source>
        <dbReference type="EMBL" id="PQM34237.1"/>
    </source>
</evidence>
<feature type="domain" description="HTH myb-type" evidence="8">
    <location>
        <begin position="32"/>
        <end position="87"/>
    </location>
</feature>
<evidence type="ECO:0000256" key="6">
    <source>
        <dbReference type="SAM" id="MobiDB-lite"/>
    </source>
</evidence>
<keyword evidence="4" id="KW-0804">Transcription</keyword>
<dbReference type="GO" id="GO:0042795">
    <property type="term" value="P:snRNA transcription by RNA polymerase II"/>
    <property type="evidence" value="ECO:0007669"/>
    <property type="project" value="TreeGrafter"/>
</dbReference>
<dbReference type="GO" id="GO:0019185">
    <property type="term" value="C:snRNA-activating protein complex"/>
    <property type="evidence" value="ECO:0007669"/>
    <property type="project" value="TreeGrafter"/>
</dbReference>
<feature type="region of interest" description="Disordered" evidence="6">
    <location>
        <begin position="1"/>
        <end position="44"/>
    </location>
</feature>
<dbReference type="GO" id="GO:0042796">
    <property type="term" value="P:snRNA transcription by RNA polymerase III"/>
    <property type="evidence" value="ECO:0007669"/>
    <property type="project" value="TreeGrafter"/>
</dbReference>
<comment type="subcellular location">
    <subcellularLocation>
        <location evidence="1">Nucleus</location>
    </subcellularLocation>
</comment>
<evidence type="ECO:0000256" key="1">
    <source>
        <dbReference type="ARBA" id="ARBA00004123"/>
    </source>
</evidence>
<feature type="domain" description="Myb-like" evidence="7">
    <location>
        <begin position="32"/>
        <end position="83"/>
    </location>
</feature>
<dbReference type="SUPFAM" id="SSF46689">
    <property type="entry name" value="Homeodomain-like"/>
    <property type="match status" value="1"/>
</dbReference>
<dbReference type="SMART" id="SM00717">
    <property type="entry name" value="SANT"/>
    <property type="match status" value="1"/>
</dbReference>
<proteinExistence type="predicted"/>
<feature type="compositionally biased region" description="Polar residues" evidence="6">
    <location>
        <begin position="29"/>
        <end position="39"/>
    </location>
</feature>
<evidence type="ECO:0000256" key="3">
    <source>
        <dbReference type="ARBA" id="ARBA00023125"/>
    </source>
</evidence>
<gene>
    <name evidence="9" type="ORF">Pyn_29551</name>
</gene>
<keyword evidence="2" id="KW-0805">Transcription regulation</keyword>
<dbReference type="InterPro" id="IPR017930">
    <property type="entry name" value="Myb_dom"/>
</dbReference>
<feature type="compositionally biased region" description="Polar residues" evidence="6">
    <location>
        <begin position="910"/>
        <end position="924"/>
    </location>
</feature>
<keyword evidence="10" id="KW-1185">Reference proteome</keyword>
<keyword evidence="3" id="KW-0238">DNA-binding</keyword>
<accession>A0A314U9Z2</accession>
<dbReference type="PROSITE" id="PS51294">
    <property type="entry name" value="HTH_MYB"/>
    <property type="match status" value="1"/>
</dbReference>
<organism evidence="9 10">
    <name type="scientific">Prunus yedoensis var. nudiflora</name>
    <dbReference type="NCBI Taxonomy" id="2094558"/>
    <lineage>
        <taxon>Eukaryota</taxon>
        <taxon>Viridiplantae</taxon>
        <taxon>Streptophyta</taxon>
        <taxon>Embryophyta</taxon>
        <taxon>Tracheophyta</taxon>
        <taxon>Spermatophyta</taxon>
        <taxon>Magnoliopsida</taxon>
        <taxon>eudicotyledons</taxon>
        <taxon>Gunneridae</taxon>
        <taxon>Pentapetalae</taxon>
        <taxon>rosids</taxon>
        <taxon>fabids</taxon>
        <taxon>Rosales</taxon>
        <taxon>Rosaceae</taxon>
        <taxon>Amygdaloideae</taxon>
        <taxon>Amygdaleae</taxon>
        <taxon>Prunus</taxon>
    </lineage>
</organism>
<dbReference type="Proteomes" id="UP000250321">
    <property type="component" value="Unassembled WGS sequence"/>
</dbReference>
<dbReference type="AlphaFoldDB" id="A0A314U9Z2"/>
<dbReference type="FunFam" id="1.10.10.60:FF:000016">
    <property type="entry name" value="Transcriptional activator Myb isoform A"/>
    <property type="match status" value="1"/>
</dbReference>
<evidence type="ECO:0000256" key="5">
    <source>
        <dbReference type="ARBA" id="ARBA00023242"/>
    </source>
</evidence>
<protein>
    <submittedName>
        <fullName evidence="9">Transcription factor MYB3R-1</fullName>
    </submittedName>
</protein>
<feature type="compositionally biased region" description="Low complexity" evidence="6">
    <location>
        <begin position="107"/>
        <end position="122"/>
    </location>
</feature>
<evidence type="ECO:0000259" key="7">
    <source>
        <dbReference type="PROSITE" id="PS50090"/>
    </source>
</evidence>
<dbReference type="GO" id="GO:0005634">
    <property type="term" value="C:nucleus"/>
    <property type="evidence" value="ECO:0007669"/>
    <property type="project" value="UniProtKB-SubCell"/>
</dbReference>
<dbReference type="Gene3D" id="1.10.10.60">
    <property type="entry name" value="Homeodomain-like"/>
    <property type="match status" value="1"/>
</dbReference>
<reference evidence="9 10" key="1">
    <citation type="submission" date="2018-02" db="EMBL/GenBank/DDBJ databases">
        <title>Draft genome of wild Prunus yedoensis var. nudiflora.</title>
        <authorList>
            <person name="Baek S."/>
            <person name="Kim J.-H."/>
            <person name="Choi K."/>
            <person name="Kim G.-B."/>
            <person name="Cho A."/>
            <person name="Jang H."/>
            <person name="Shin C.-H."/>
            <person name="Yu H.-J."/>
            <person name="Mun J.-H."/>
        </authorList>
    </citation>
    <scope>NUCLEOTIDE SEQUENCE [LARGE SCALE GENOMIC DNA]</scope>
    <source>
        <strain evidence="10">cv. Jeju island</strain>
        <tissue evidence="9">Leaf</tissue>
    </source>
</reference>